<dbReference type="OrthoDB" id="17569at2759"/>
<feature type="compositionally biased region" description="Polar residues" evidence="10">
    <location>
        <begin position="245"/>
        <end position="262"/>
    </location>
</feature>
<dbReference type="EMBL" id="BFAA01009295">
    <property type="protein sequence ID" value="GCB79087.1"/>
    <property type="molecule type" value="Genomic_DNA"/>
</dbReference>
<dbReference type="PRINTS" id="PR01177">
    <property type="entry name" value="GABAB1RECPTR"/>
</dbReference>
<gene>
    <name evidence="13" type="ORF">scyTo_0015932</name>
</gene>
<evidence type="ECO:0000256" key="8">
    <source>
        <dbReference type="ARBA" id="ARBA00023180"/>
    </source>
</evidence>
<feature type="non-terminal residue" evidence="13">
    <location>
        <position position="1"/>
    </location>
</feature>
<keyword evidence="14" id="KW-1185">Reference proteome</keyword>
<organism evidence="13 14">
    <name type="scientific">Scyliorhinus torazame</name>
    <name type="common">Cloudy catshark</name>
    <name type="synonym">Catulus torazame</name>
    <dbReference type="NCBI Taxonomy" id="75743"/>
    <lineage>
        <taxon>Eukaryota</taxon>
        <taxon>Metazoa</taxon>
        <taxon>Chordata</taxon>
        <taxon>Craniata</taxon>
        <taxon>Vertebrata</taxon>
        <taxon>Chondrichthyes</taxon>
        <taxon>Elasmobranchii</taxon>
        <taxon>Galeomorphii</taxon>
        <taxon>Galeoidea</taxon>
        <taxon>Carcharhiniformes</taxon>
        <taxon>Scyliorhinidae</taxon>
        <taxon>Scyliorhinus</taxon>
    </lineage>
</organism>
<accession>A0A401Q112</accession>
<evidence type="ECO:0000256" key="4">
    <source>
        <dbReference type="ARBA" id="ARBA00022989"/>
    </source>
</evidence>
<dbReference type="InterPro" id="IPR017978">
    <property type="entry name" value="GPCR_3_C"/>
</dbReference>
<comment type="subcellular location">
    <subcellularLocation>
        <location evidence="1">Membrane</location>
        <topology evidence="1">Multi-pass membrane protein</topology>
    </subcellularLocation>
</comment>
<sequence>YIQNSQPYLNNMTAVGCTLALAAVFPLGLDGYHIHQWHFPLVCQARVWLLGLGFSLAYGSMFTKIWWVHTVFTKKDDKKEKRKHLEPWKLYATVSVLLAIDVLTLAIWQIVDPLHLTVEEFSKEAPEGDQGVLILPQLEHCSSNKMNTWLGIVYGYKGLLLLLGIFLAYETKSVSTEKINDHRAVGMAIYNVAVLCMITAPVTMIVSSQQDAAFAFASLAVVFSVYITLVVLFVPKMRRLITRGEWQSEQQDTMKTGSSTNNNDEEKSRQLEKENRELEKIIAEKEERISELRQQLYERQQLRSRRRPSNTPKENYTNNHFGNSSAGTVSSLYQPNLPLVKCLVSAEQTDKLGRNNCDGSRIHLLYK</sequence>
<name>A0A401Q112_SCYTO</name>
<evidence type="ECO:0000256" key="3">
    <source>
        <dbReference type="ARBA" id="ARBA00022692"/>
    </source>
</evidence>
<evidence type="ECO:0000259" key="12">
    <source>
        <dbReference type="PROSITE" id="PS50259"/>
    </source>
</evidence>
<dbReference type="GO" id="GO:0004965">
    <property type="term" value="F:G protein-coupled GABA receptor activity"/>
    <property type="evidence" value="ECO:0007669"/>
    <property type="project" value="InterPro"/>
</dbReference>
<evidence type="ECO:0000256" key="5">
    <source>
        <dbReference type="ARBA" id="ARBA00023040"/>
    </source>
</evidence>
<comment type="caution">
    <text evidence="13">The sequence shown here is derived from an EMBL/GenBank/DDBJ whole genome shotgun (WGS) entry which is preliminary data.</text>
</comment>
<keyword evidence="7" id="KW-0675">Receptor</keyword>
<evidence type="ECO:0000313" key="14">
    <source>
        <dbReference type="Proteomes" id="UP000288216"/>
    </source>
</evidence>
<dbReference type="AlphaFoldDB" id="A0A401Q112"/>
<keyword evidence="4 11" id="KW-1133">Transmembrane helix</keyword>
<dbReference type="PROSITE" id="PS50259">
    <property type="entry name" value="G_PROTEIN_RECEP_F3_4"/>
    <property type="match status" value="1"/>
</dbReference>
<evidence type="ECO:0000256" key="11">
    <source>
        <dbReference type="SAM" id="Phobius"/>
    </source>
</evidence>
<dbReference type="Proteomes" id="UP000288216">
    <property type="component" value="Unassembled WGS sequence"/>
</dbReference>
<feature type="transmembrane region" description="Helical" evidence="11">
    <location>
        <begin position="188"/>
        <end position="206"/>
    </location>
</feature>
<keyword evidence="3 11" id="KW-0812">Transmembrane</keyword>
<dbReference type="OMA" id="CESTHNT"/>
<proteinExistence type="inferred from homology"/>
<evidence type="ECO:0000256" key="1">
    <source>
        <dbReference type="ARBA" id="ARBA00004141"/>
    </source>
</evidence>
<reference evidence="13 14" key="1">
    <citation type="journal article" date="2018" name="Nat. Ecol. Evol.">
        <title>Shark genomes provide insights into elasmobranch evolution and the origin of vertebrates.</title>
        <authorList>
            <person name="Hara Y"/>
            <person name="Yamaguchi K"/>
            <person name="Onimaru K"/>
            <person name="Kadota M"/>
            <person name="Koyanagi M"/>
            <person name="Keeley SD"/>
            <person name="Tatsumi K"/>
            <person name="Tanaka K"/>
            <person name="Motone F"/>
            <person name="Kageyama Y"/>
            <person name="Nozu R"/>
            <person name="Adachi N"/>
            <person name="Nishimura O"/>
            <person name="Nakagawa R"/>
            <person name="Tanegashima C"/>
            <person name="Kiyatake I"/>
            <person name="Matsumoto R"/>
            <person name="Murakumo K"/>
            <person name="Nishida K"/>
            <person name="Terakita A"/>
            <person name="Kuratani S"/>
            <person name="Sato K"/>
            <person name="Hyodo S Kuraku.S."/>
        </authorList>
    </citation>
    <scope>NUCLEOTIDE SEQUENCE [LARGE SCALE GENOMIC DNA]</scope>
</reference>
<keyword evidence="9" id="KW-0807">Transducer</keyword>
<dbReference type="InterPro" id="IPR002456">
    <property type="entry name" value="GPCR_3_GABA_rcpt_B1"/>
</dbReference>
<feature type="region of interest" description="Disordered" evidence="10">
    <location>
        <begin position="299"/>
        <end position="323"/>
    </location>
</feature>
<evidence type="ECO:0000256" key="2">
    <source>
        <dbReference type="ARBA" id="ARBA00008991"/>
    </source>
</evidence>
<dbReference type="Pfam" id="PF00003">
    <property type="entry name" value="7tm_3"/>
    <property type="match status" value="1"/>
</dbReference>
<dbReference type="InterPro" id="IPR002455">
    <property type="entry name" value="GPCR3_GABA-B"/>
</dbReference>
<feature type="transmembrane region" description="Helical" evidence="11">
    <location>
        <begin position="88"/>
        <end position="111"/>
    </location>
</feature>
<feature type="transmembrane region" description="Helical" evidence="11">
    <location>
        <begin position="148"/>
        <end position="168"/>
    </location>
</feature>
<keyword evidence="5" id="KW-0297">G-protein coupled receptor</keyword>
<dbReference type="CDD" id="cd15291">
    <property type="entry name" value="7tmC_GABA-B-R1"/>
    <property type="match status" value="1"/>
</dbReference>
<dbReference type="GO" id="GO:0007214">
    <property type="term" value="P:gamma-aminobutyric acid signaling pathway"/>
    <property type="evidence" value="ECO:0007669"/>
    <property type="project" value="TreeGrafter"/>
</dbReference>
<keyword evidence="6 11" id="KW-0472">Membrane</keyword>
<feature type="transmembrane region" description="Helical" evidence="11">
    <location>
        <begin position="212"/>
        <end position="234"/>
    </location>
</feature>
<evidence type="ECO:0000256" key="6">
    <source>
        <dbReference type="ARBA" id="ARBA00023136"/>
    </source>
</evidence>
<keyword evidence="8" id="KW-0325">Glycoprotein</keyword>
<dbReference type="PRINTS" id="PR01176">
    <property type="entry name" value="GABABRECEPTR"/>
</dbReference>
<dbReference type="STRING" id="75743.A0A401Q112"/>
<evidence type="ECO:0000256" key="9">
    <source>
        <dbReference type="ARBA" id="ARBA00023224"/>
    </source>
</evidence>
<evidence type="ECO:0000256" key="10">
    <source>
        <dbReference type="SAM" id="MobiDB-lite"/>
    </source>
</evidence>
<dbReference type="GO" id="GO:0038039">
    <property type="term" value="C:G protein-coupled receptor heterodimeric complex"/>
    <property type="evidence" value="ECO:0007669"/>
    <property type="project" value="TreeGrafter"/>
</dbReference>
<feature type="region of interest" description="Disordered" evidence="10">
    <location>
        <begin position="245"/>
        <end position="273"/>
    </location>
</feature>
<dbReference type="PANTHER" id="PTHR10519:SF77">
    <property type="entry name" value="GAMMA-AMINOBUTYRIC ACID TYPE B RECEPTOR SUBUNIT 1"/>
    <property type="match status" value="1"/>
</dbReference>
<feature type="transmembrane region" description="Helical" evidence="11">
    <location>
        <begin position="47"/>
        <end position="67"/>
    </location>
</feature>
<dbReference type="PANTHER" id="PTHR10519">
    <property type="entry name" value="GABA-B RECEPTOR"/>
    <property type="match status" value="1"/>
</dbReference>
<feature type="compositionally biased region" description="Basic and acidic residues" evidence="10">
    <location>
        <begin position="264"/>
        <end position="273"/>
    </location>
</feature>
<protein>
    <recommendedName>
        <fullName evidence="12">G-protein coupled receptors family 3 profile domain-containing protein</fullName>
    </recommendedName>
</protein>
<feature type="domain" description="G-protein coupled receptors family 3 profile" evidence="12">
    <location>
        <begin position="1"/>
        <end position="256"/>
    </location>
</feature>
<evidence type="ECO:0000256" key="7">
    <source>
        <dbReference type="ARBA" id="ARBA00023170"/>
    </source>
</evidence>
<comment type="similarity">
    <text evidence="2">Belongs to the G-protein coupled receptor 3 family. GABA-B receptor subfamily.</text>
</comment>
<evidence type="ECO:0000313" key="13">
    <source>
        <dbReference type="EMBL" id="GCB79087.1"/>
    </source>
</evidence>
<feature type="compositionally biased region" description="Polar residues" evidence="10">
    <location>
        <begin position="309"/>
        <end position="323"/>
    </location>
</feature>
<feature type="transmembrane region" description="Helical" evidence="11">
    <location>
        <begin position="12"/>
        <end position="35"/>
    </location>
</feature>